<organism evidence="1">
    <name type="scientific">Anguilla anguilla</name>
    <name type="common">European freshwater eel</name>
    <name type="synonym">Muraena anguilla</name>
    <dbReference type="NCBI Taxonomy" id="7936"/>
    <lineage>
        <taxon>Eukaryota</taxon>
        <taxon>Metazoa</taxon>
        <taxon>Chordata</taxon>
        <taxon>Craniata</taxon>
        <taxon>Vertebrata</taxon>
        <taxon>Euteleostomi</taxon>
        <taxon>Actinopterygii</taxon>
        <taxon>Neopterygii</taxon>
        <taxon>Teleostei</taxon>
        <taxon>Anguilliformes</taxon>
        <taxon>Anguillidae</taxon>
        <taxon>Anguilla</taxon>
    </lineage>
</organism>
<proteinExistence type="predicted"/>
<accession>A0A0E9PVM0</accession>
<protein>
    <submittedName>
        <fullName evidence="1">Uncharacterized protein</fullName>
    </submittedName>
</protein>
<name>A0A0E9PVM0_ANGAN</name>
<sequence>MKYDFRFTKIQIRLFYIIFLFNRVTVDYHFPSQKTDTEYQKVSIIQKEKWSSNKIKKHNRTRQYI</sequence>
<dbReference type="AlphaFoldDB" id="A0A0E9PVM0"/>
<evidence type="ECO:0000313" key="1">
    <source>
        <dbReference type="EMBL" id="JAH08302.1"/>
    </source>
</evidence>
<dbReference type="EMBL" id="GBXM01100275">
    <property type="protein sequence ID" value="JAH08302.1"/>
    <property type="molecule type" value="Transcribed_RNA"/>
</dbReference>
<reference evidence="1" key="1">
    <citation type="submission" date="2014-11" db="EMBL/GenBank/DDBJ databases">
        <authorList>
            <person name="Amaro Gonzalez C."/>
        </authorList>
    </citation>
    <scope>NUCLEOTIDE SEQUENCE</scope>
</reference>
<reference evidence="1" key="2">
    <citation type="journal article" date="2015" name="Fish Shellfish Immunol.">
        <title>Early steps in the European eel (Anguilla anguilla)-Vibrio vulnificus interaction in the gills: Role of the RtxA13 toxin.</title>
        <authorList>
            <person name="Callol A."/>
            <person name="Pajuelo D."/>
            <person name="Ebbesson L."/>
            <person name="Teles M."/>
            <person name="MacKenzie S."/>
            <person name="Amaro C."/>
        </authorList>
    </citation>
    <scope>NUCLEOTIDE SEQUENCE</scope>
</reference>